<dbReference type="EMBL" id="FN649734">
    <property type="protein sequence ID" value="CBJ28260.1"/>
    <property type="molecule type" value="Genomic_DNA"/>
</dbReference>
<feature type="region of interest" description="Disordered" evidence="1">
    <location>
        <begin position="295"/>
        <end position="368"/>
    </location>
</feature>
<feature type="compositionally biased region" description="Low complexity" evidence="1">
    <location>
        <begin position="234"/>
        <end position="244"/>
    </location>
</feature>
<feature type="compositionally biased region" description="Pro residues" evidence="1">
    <location>
        <begin position="181"/>
        <end position="190"/>
    </location>
</feature>
<feature type="region of interest" description="Disordered" evidence="1">
    <location>
        <begin position="124"/>
        <end position="145"/>
    </location>
</feature>
<reference evidence="2 3" key="1">
    <citation type="journal article" date="2010" name="Nature">
        <title>The Ectocarpus genome and the independent evolution of multicellularity in brown algae.</title>
        <authorList>
            <person name="Cock J.M."/>
            <person name="Sterck L."/>
            <person name="Rouze P."/>
            <person name="Scornet D."/>
            <person name="Allen A.E."/>
            <person name="Amoutzias G."/>
            <person name="Anthouard V."/>
            <person name="Artiguenave F."/>
            <person name="Aury J.M."/>
            <person name="Badger J.H."/>
            <person name="Beszteri B."/>
            <person name="Billiau K."/>
            <person name="Bonnet E."/>
            <person name="Bothwell J.H."/>
            <person name="Bowler C."/>
            <person name="Boyen C."/>
            <person name="Brownlee C."/>
            <person name="Carrano C.J."/>
            <person name="Charrier B."/>
            <person name="Cho G.Y."/>
            <person name="Coelho S.M."/>
            <person name="Collen J."/>
            <person name="Corre E."/>
            <person name="Da Silva C."/>
            <person name="Delage L."/>
            <person name="Delaroque N."/>
            <person name="Dittami S.M."/>
            <person name="Doulbeau S."/>
            <person name="Elias M."/>
            <person name="Farnham G."/>
            <person name="Gachon C.M."/>
            <person name="Gschloessl B."/>
            <person name="Heesch S."/>
            <person name="Jabbari K."/>
            <person name="Jubin C."/>
            <person name="Kawai H."/>
            <person name="Kimura K."/>
            <person name="Kloareg B."/>
            <person name="Kupper F.C."/>
            <person name="Lang D."/>
            <person name="Le Bail A."/>
            <person name="Leblanc C."/>
            <person name="Lerouge P."/>
            <person name="Lohr M."/>
            <person name="Lopez P.J."/>
            <person name="Martens C."/>
            <person name="Maumus F."/>
            <person name="Michel G."/>
            <person name="Miranda-Saavedra D."/>
            <person name="Morales J."/>
            <person name="Moreau H."/>
            <person name="Motomura T."/>
            <person name="Nagasato C."/>
            <person name="Napoli C.A."/>
            <person name="Nelson D.R."/>
            <person name="Nyvall-Collen P."/>
            <person name="Peters A.F."/>
            <person name="Pommier C."/>
            <person name="Potin P."/>
            <person name="Poulain J."/>
            <person name="Quesneville H."/>
            <person name="Read B."/>
            <person name="Rensing S.A."/>
            <person name="Ritter A."/>
            <person name="Rousvoal S."/>
            <person name="Samanta M."/>
            <person name="Samson G."/>
            <person name="Schroeder D.C."/>
            <person name="Segurens B."/>
            <person name="Strittmatter M."/>
            <person name="Tonon T."/>
            <person name="Tregear J.W."/>
            <person name="Valentin K."/>
            <person name="von Dassow P."/>
            <person name="Yamagishi T."/>
            <person name="Van de Peer Y."/>
            <person name="Wincker P."/>
        </authorList>
    </citation>
    <scope>NUCLEOTIDE SEQUENCE [LARGE SCALE GENOMIC DNA]</scope>
    <source>
        <strain evidence="3">Ec32 / CCAP1310/4</strain>
    </source>
</reference>
<dbReference type="OrthoDB" id="10550566at2759"/>
<name>D7G9B7_ECTSI</name>
<evidence type="ECO:0000313" key="3">
    <source>
        <dbReference type="Proteomes" id="UP000002630"/>
    </source>
</evidence>
<dbReference type="Proteomes" id="UP000002630">
    <property type="component" value="Linkage Group LG09"/>
</dbReference>
<dbReference type="AlphaFoldDB" id="D7G9B7"/>
<evidence type="ECO:0000256" key="1">
    <source>
        <dbReference type="SAM" id="MobiDB-lite"/>
    </source>
</evidence>
<proteinExistence type="predicted"/>
<sequence>MAEELREAGDVYWLNSLEGGHACLLVDSYGDLADGVAVEEAFLLIEGYSSACSDNIGATGRLRKALAAVEKRRGTCAVPQRLLQPTFPLRVCRGEASACGELVAFLKRLNELNNGAGKNRTIAEDVRHSRSSGSTNFNCPKRGRNARVINEEGNGILGNALDETTKGDLNKGRSATTDRSWPPPPQPPLPSGGFSGPSVTASGLQKRRAGGYPGTCRLGRKDDDRGPVAKTKRPSPAVIASAPGGAPPPPFADVAAGTTKKQTRDTSSAARSGVRVPVSPNLRRDAAVAVTATAAHPPATSVGTKRETATAVRTRAGTSEVGPLSRTTERGEVGARPRGGEKEMPNPLPRNGQTCAGTAEAGKRRADRRDILRWMDRLGVKAGGVCRCRRYPRARGASS</sequence>
<keyword evidence="3" id="KW-1185">Reference proteome</keyword>
<gene>
    <name evidence="2" type="ORF">Esi_0097_0054</name>
</gene>
<accession>D7G9B7</accession>
<dbReference type="EMBL" id="FN649212">
    <property type="protein sequence ID" value="CBJ28260.1"/>
    <property type="molecule type" value="Genomic_DNA"/>
</dbReference>
<feature type="region of interest" description="Disordered" evidence="1">
    <location>
        <begin position="157"/>
        <end position="275"/>
    </location>
</feature>
<organism evidence="2 3">
    <name type="scientific">Ectocarpus siliculosus</name>
    <name type="common">Brown alga</name>
    <name type="synonym">Conferva siliculosa</name>
    <dbReference type="NCBI Taxonomy" id="2880"/>
    <lineage>
        <taxon>Eukaryota</taxon>
        <taxon>Sar</taxon>
        <taxon>Stramenopiles</taxon>
        <taxon>Ochrophyta</taxon>
        <taxon>PX clade</taxon>
        <taxon>Phaeophyceae</taxon>
        <taxon>Ectocarpales</taxon>
        <taxon>Ectocarpaceae</taxon>
        <taxon>Ectocarpus</taxon>
    </lineage>
</organism>
<protein>
    <submittedName>
        <fullName evidence="2">Uncharacterized protein</fullName>
    </submittedName>
</protein>
<evidence type="ECO:0000313" key="2">
    <source>
        <dbReference type="EMBL" id="CBJ28260.1"/>
    </source>
</evidence>
<dbReference type="InParanoid" id="D7G9B7"/>
<feature type="compositionally biased region" description="Basic and acidic residues" evidence="1">
    <location>
        <begin position="327"/>
        <end position="344"/>
    </location>
</feature>